<reference evidence="23" key="2">
    <citation type="submission" date="2013-12" db="EMBL/GenBank/DDBJ databases">
        <authorList>
            <person name="Yu Y."/>
            <person name="Lee S."/>
            <person name="de Baynast K."/>
            <person name="Wissotski M."/>
            <person name="Liu L."/>
            <person name="Talag J."/>
            <person name="Goicoechea J."/>
            <person name="Angelova A."/>
            <person name="Jetty R."/>
            <person name="Kudrna D."/>
            <person name="Golser W."/>
            <person name="Rivera L."/>
            <person name="Zhang J."/>
            <person name="Wing R."/>
        </authorList>
    </citation>
    <scope>NUCLEOTIDE SEQUENCE</scope>
</reference>
<comment type="cofactor">
    <cofactor evidence="1 18">
        <name>pyridoxal 5'-phosphate</name>
        <dbReference type="ChEBI" id="CHEBI:597326"/>
    </cofactor>
</comment>
<feature type="domain" description="DUF1664" evidence="21">
    <location>
        <begin position="183"/>
        <end position="303"/>
    </location>
</feature>
<dbReference type="Gene3D" id="3.40.640.10">
    <property type="entry name" value="Type I PLP-dependent aspartate aminotransferase-like (Major domain)"/>
    <property type="match status" value="1"/>
</dbReference>
<organism evidence="22 23">
    <name type="scientific">Leersia perrieri</name>
    <dbReference type="NCBI Taxonomy" id="77586"/>
    <lineage>
        <taxon>Eukaryota</taxon>
        <taxon>Viridiplantae</taxon>
        <taxon>Streptophyta</taxon>
        <taxon>Embryophyta</taxon>
        <taxon>Tracheophyta</taxon>
        <taxon>Spermatophyta</taxon>
        <taxon>Magnoliopsida</taxon>
        <taxon>Liliopsida</taxon>
        <taxon>Poales</taxon>
        <taxon>Poaceae</taxon>
        <taxon>BOP clade</taxon>
        <taxon>Oryzoideae</taxon>
        <taxon>Oryzeae</taxon>
        <taxon>Oryzinae</taxon>
        <taxon>Leersia</taxon>
    </lineage>
</organism>
<evidence type="ECO:0000256" key="12">
    <source>
        <dbReference type="ARBA" id="ARBA00023136"/>
    </source>
</evidence>
<dbReference type="EnsemblPlants" id="LPERR01G00060.2">
    <property type="protein sequence ID" value="LPERR01G00060.2"/>
    <property type="gene ID" value="LPERR01G00060"/>
</dbReference>
<dbReference type="InterPro" id="IPR015422">
    <property type="entry name" value="PyrdxlP-dep_Trfase_small"/>
</dbReference>
<name>A0A0D9UVQ2_9ORYZ</name>
<dbReference type="PANTHER" id="PTHR42735">
    <property type="match status" value="1"/>
</dbReference>
<keyword evidence="5 20" id="KW-0812">Transmembrane</keyword>
<dbReference type="SUPFAM" id="SSF53383">
    <property type="entry name" value="PLP-dependent transferases"/>
    <property type="match status" value="1"/>
</dbReference>
<evidence type="ECO:0000256" key="13">
    <source>
        <dbReference type="ARBA" id="ARBA00023239"/>
    </source>
</evidence>
<feature type="compositionally biased region" description="Polar residues" evidence="19">
    <location>
        <begin position="326"/>
        <end position="339"/>
    </location>
</feature>
<keyword evidence="12 20" id="KW-0472">Membrane</keyword>
<dbReference type="GO" id="GO:0030149">
    <property type="term" value="P:sphingolipid catabolic process"/>
    <property type="evidence" value="ECO:0007669"/>
    <property type="project" value="TreeGrafter"/>
</dbReference>
<keyword evidence="9" id="KW-0735">Signal-anchor</keyword>
<comment type="pathway">
    <text evidence="4">Sphingolipid metabolism.</text>
</comment>
<dbReference type="Pfam" id="PF00282">
    <property type="entry name" value="Pyridoxal_deC"/>
    <property type="match status" value="1"/>
</dbReference>
<evidence type="ECO:0000256" key="6">
    <source>
        <dbReference type="ARBA" id="ARBA00022824"/>
    </source>
</evidence>
<keyword evidence="10 20" id="KW-1133">Transmembrane helix</keyword>
<sequence length="948" mass="102614">MVMDSKVKSMKRDEEESYRRDEEATDLPWRTRTGESGPSRQRFDEQSNAKEGNEHRPALLARGRSGAGKRVPNPSCPDDRAGVRRPVAAAMVLGKIAIVIGSGIVGTILTSGDSKIALPDFRGVLSGALKFVTKQDKKDGPSTSSPHTDHLLSQVNHLREELQQLARSNQVAIVTVDGRPGPGAYGITAVVAGAIGYLYIRWKGWKLSDLMFVTKRGLSDACNVVGSQLDQVSENVNAAKKHLAGRIDRVDCTLDECQEITEATRKEVTVIHGDISAFQEEMQSVHLVVRTLETKLGRLAYTQVLPSTPLPAIESPERLTRAASLPPNSEPESSGTRSPVTEAPKVVRSPTAMSASGLSMLIETSMPPKRGAFSRASSMKEGSQEPSNRASSSGEPIIERHVSNSRLREEKRREKRMDSAARRLRDAANEHLARCEPLVLLIAPLLALLAARTLHAAAAAVADRGLLALAMAAIKLLPGVSAYIDAEKRKVVDQLQSGGTSTKSSLRTELPTVGLSNEVISDLETLKARDVTWQGKCSGTVYIAGSESEGHFALVNKAYSMFSHTNPLHQDVFKSVAQLEAEVVAMTAALLGSKEKSSGGQICGNMTSGGTESILLAVKTSRDYMRSKKGITKPEMIIAESAHSAYDKAAQYFNIKVRRVPVNKEFLADVKGFKRCINGNTIMMVGSAPGFPHGLIDPIEELGELASRYDICLHVDLCLGGFVLPFARKLGYPIPPFDFCVKGVTSISSDVHKYGLAPKGTSIVLYRNHEIRKHQFVAVTEWTGGLYVSPTIAGSRPGGLIAGAWAAMMSLGLNGYMENTGHIMEVSKKIQRGIEDIPGLFVIGKPDMTVVAFGSDMVDIFEVNDIMSSKGWHLNALQRPNSIHICVTLQHTSVYEEFLKDLKDSVDTVKANPGPISGGRAPIYGAAGKMPDRGMIRELLVEFMDTSC</sequence>
<dbReference type="GO" id="GO:0005789">
    <property type="term" value="C:endoplasmic reticulum membrane"/>
    <property type="evidence" value="ECO:0007669"/>
    <property type="project" value="UniProtKB-SubCell"/>
</dbReference>
<feature type="region of interest" description="Disordered" evidence="19">
    <location>
        <begin position="309"/>
        <end position="418"/>
    </location>
</feature>
<dbReference type="Proteomes" id="UP000032180">
    <property type="component" value="Chromosome 1"/>
</dbReference>
<evidence type="ECO:0000256" key="9">
    <source>
        <dbReference type="ARBA" id="ARBA00022968"/>
    </source>
</evidence>
<keyword evidence="13" id="KW-0456">Lyase</keyword>
<reference evidence="22 23" key="1">
    <citation type="submission" date="2012-08" db="EMBL/GenBank/DDBJ databases">
        <title>Oryza genome evolution.</title>
        <authorList>
            <person name="Wing R.A."/>
        </authorList>
    </citation>
    <scope>NUCLEOTIDE SEQUENCE</scope>
</reference>
<feature type="compositionally biased region" description="Basic and acidic residues" evidence="19">
    <location>
        <begin position="41"/>
        <end position="57"/>
    </location>
</feature>
<dbReference type="GO" id="GO:0030170">
    <property type="term" value="F:pyridoxal phosphate binding"/>
    <property type="evidence" value="ECO:0007669"/>
    <property type="project" value="InterPro"/>
</dbReference>
<dbReference type="Gramene" id="LPERR01G00060.2">
    <property type="protein sequence ID" value="LPERR01G00060.2"/>
    <property type="gene ID" value="LPERR01G00060"/>
</dbReference>
<accession>A0A0D9UVQ2</accession>
<evidence type="ECO:0000256" key="1">
    <source>
        <dbReference type="ARBA" id="ARBA00001933"/>
    </source>
</evidence>
<dbReference type="InterPro" id="IPR050477">
    <property type="entry name" value="GrpII_AminoAcid_Decarb"/>
</dbReference>
<evidence type="ECO:0000256" key="8">
    <source>
        <dbReference type="ARBA" id="ARBA00022919"/>
    </source>
</evidence>
<feature type="compositionally biased region" description="Basic and acidic residues" evidence="19">
    <location>
        <begin position="397"/>
        <end position="418"/>
    </location>
</feature>
<evidence type="ECO:0000256" key="18">
    <source>
        <dbReference type="PIRSR" id="PIRSR602129-50"/>
    </source>
</evidence>
<dbReference type="Pfam" id="PF07889">
    <property type="entry name" value="DUF1664"/>
    <property type="match status" value="1"/>
</dbReference>
<dbReference type="GO" id="GO:0019752">
    <property type="term" value="P:carboxylic acid metabolic process"/>
    <property type="evidence" value="ECO:0007669"/>
    <property type="project" value="InterPro"/>
</dbReference>
<evidence type="ECO:0000256" key="19">
    <source>
        <dbReference type="SAM" id="MobiDB-lite"/>
    </source>
</evidence>
<dbReference type="InterPro" id="IPR002129">
    <property type="entry name" value="PyrdxlP-dep_de-COase"/>
</dbReference>
<dbReference type="HOGENOM" id="CLU_310447_0_0_1"/>
<evidence type="ECO:0000256" key="11">
    <source>
        <dbReference type="ARBA" id="ARBA00023098"/>
    </source>
</evidence>
<feature type="compositionally biased region" description="Basic and acidic residues" evidence="19">
    <location>
        <begin position="1"/>
        <end position="22"/>
    </location>
</feature>
<dbReference type="FunFam" id="3.90.1150.10:FF:000020">
    <property type="entry name" value="Sphingosine-1-phosphate lyase 1"/>
    <property type="match status" value="1"/>
</dbReference>
<evidence type="ECO:0000313" key="23">
    <source>
        <dbReference type="Proteomes" id="UP000032180"/>
    </source>
</evidence>
<dbReference type="AlphaFoldDB" id="A0A0D9UVQ2"/>
<dbReference type="PANTHER" id="PTHR42735:SF6">
    <property type="entry name" value="SPHINGOSINE-1-PHOSPHATE LYASE 1"/>
    <property type="match status" value="1"/>
</dbReference>
<dbReference type="Gene3D" id="6.10.140.2150">
    <property type="match status" value="1"/>
</dbReference>
<keyword evidence="6" id="KW-0256">Endoplasmic reticulum</keyword>
<comment type="similarity">
    <text evidence="14">Belongs to the group II decarboxylase family. Sphingosine-1-phosphate lyase subfamily.</text>
</comment>
<dbReference type="EC" id="4.1.2.27" evidence="15"/>
<dbReference type="InterPro" id="IPR015421">
    <property type="entry name" value="PyrdxlP-dep_Trfase_major"/>
</dbReference>
<evidence type="ECO:0000256" key="5">
    <source>
        <dbReference type="ARBA" id="ARBA00022692"/>
    </source>
</evidence>
<dbReference type="STRING" id="77586.A0A0D9UVQ2"/>
<dbReference type="FunFam" id="3.40.640.10:FF:000020">
    <property type="entry name" value="sphingosine-1-phosphate lyase 1"/>
    <property type="match status" value="1"/>
</dbReference>
<feature type="transmembrane region" description="Helical" evidence="20">
    <location>
        <begin position="87"/>
        <end position="109"/>
    </location>
</feature>
<evidence type="ECO:0000256" key="3">
    <source>
        <dbReference type="ARBA" id="ARBA00004760"/>
    </source>
</evidence>
<feature type="compositionally biased region" description="Polar residues" evidence="19">
    <location>
        <begin position="375"/>
        <end position="394"/>
    </location>
</feature>
<evidence type="ECO:0000313" key="22">
    <source>
        <dbReference type="EnsemblPlants" id="LPERR01G00060.2"/>
    </source>
</evidence>
<keyword evidence="23" id="KW-1185">Reference proteome</keyword>
<feature type="region of interest" description="Disordered" evidence="19">
    <location>
        <begin position="1"/>
        <end position="81"/>
    </location>
</feature>
<keyword evidence="11" id="KW-0443">Lipid metabolism</keyword>
<evidence type="ECO:0000256" key="10">
    <source>
        <dbReference type="ARBA" id="ARBA00022989"/>
    </source>
</evidence>
<evidence type="ECO:0000256" key="7">
    <source>
        <dbReference type="ARBA" id="ARBA00022898"/>
    </source>
</evidence>
<evidence type="ECO:0000256" key="16">
    <source>
        <dbReference type="ARBA" id="ARBA00042568"/>
    </source>
</evidence>
<comment type="subcellular location">
    <subcellularLocation>
        <location evidence="2">Endoplasmic reticulum membrane</location>
        <topology evidence="2">Single-pass type III membrane protein</topology>
    </subcellularLocation>
</comment>
<reference evidence="22" key="3">
    <citation type="submission" date="2015-04" db="UniProtKB">
        <authorList>
            <consortium name="EnsemblPlants"/>
        </authorList>
    </citation>
    <scope>IDENTIFICATION</scope>
</reference>
<evidence type="ECO:0000256" key="4">
    <source>
        <dbReference type="ARBA" id="ARBA00004991"/>
    </source>
</evidence>
<dbReference type="InterPro" id="IPR012458">
    <property type="entry name" value="DUF1664"/>
</dbReference>
<keyword evidence="8" id="KW-0746">Sphingolipid metabolism</keyword>
<dbReference type="eggNOG" id="KOG1383">
    <property type="taxonomic scope" value="Eukaryota"/>
</dbReference>
<evidence type="ECO:0000256" key="2">
    <source>
        <dbReference type="ARBA" id="ARBA00004643"/>
    </source>
</evidence>
<dbReference type="GO" id="GO:0008117">
    <property type="term" value="F:sphinganine-1-phosphate aldolase activity"/>
    <property type="evidence" value="ECO:0007669"/>
    <property type="project" value="UniProtKB-EC"/>
</dbReference>
<evidence type="ECO:0000256" key="17">
    <source>
        <dbReference type="ARBA" id="ARBA00067991"/>
    </source>
</evidence>
<evidence type="ECO:0000256" key="20">
    <source>
        <dbReference type="SAM" id="Phobius"/>
    </source>
</evidence>
<evidence type="ECO:0000259" key="21">
    <source>
        <dbReference type="Pfam" id="PF07889"/>
    </source>
</evidence>
<keyword evidence="7 18" id="KW-0663">Pyridoxal phosphate</keyword>
<evidence type="ECO:0000256" key="14">
    <source>
        <dbReference type="ARBA" id="ARBA00038302"/>
    </source>
</evidence>
<proteinExistence type="inferred from homology"/>
<dbReference type="Gene3D" id="3.90.1150.10">
    <property type="entry name" value="Aspartate Aminotransferase, domain 1"/>
    <property type="match status" value="1"/>
</dbReference>
<comment type="pathway">
    <text evidence="3">Lipid metabolism; sphingolipid metabolism.</text>
</comment>
<dbReference type="FunFam" id="6.10.140.2150:FF:000001">
    <property type="entry name" value="Sphingosine-1-phosphate lyase 1"/>
    <property type="match status" value="1"/>
</dbReference>
<dbReference type="InterPro" id="IPR015424">
    <property type="entry name" value="PyrdxlP-dep_Trfase"/>
</dbReference>
<protein>
    <recommendedName>
        <fullName evidence="17">Sphingosine-1-phosphate lyase</fullName>
        <ecNumber evidence="15">4.1.2.27</ecNumber>
    </recommendedName>
    <alternativeName>
        <fullName evidence="16">Sphingosine-1-phosphate aldolase</fullName>
    </alternativeName>
</protein>
<feature type="modified residue" description="N6-(pyridoxal phosphate)lysine" evidence="18">
    <location>
        <position position="753"/>
    </location>
</feature>
<evidence type="ECO:0000256" key="15">
    <source>
        <dbReference type="ARBA" id="ARBA00038965"/>
    </source>
</evidence>